<gene>
    <name evidence="3" type="ORF">ABV408_01335</name>
</gene>
<evidence type="ECO:0000256" key="1">
    <source>
        <dbReference type="SAM" id="SignalP"/>
    </source>
</evidence>
<dbReference type="InterPro" id="IPR002491">
    <property type="entry name" value="ABC_transptr_periplasmic_BD"/>
</dbReference>
<keyword evidence="1" id="KW-0732">Signal</keyword>
<dbReference type="Pfam" id="PF01497">
    <property type="entry name" value="Peripla_BP_2"/>
    <property type="match status" value="1"/>
</dbReference>
<protein>
    <submittedName>
        <fullName evidence="3">ABC transporter substrate-binding protein</fullName>
    </submittedName>
</protein>
<feature type="domain" description="Fe/B12 periplasmic-binding" evidence="2">
    <location>
        <begin position="54"/>
        <end position="356"/>
    </location>
</feature>
<feature type="signal peptide" evidence="1">
    <location>
        <begin position="1"/>
        <end position="33"/>
    </location>
</feature>
<dbReference type="PANTHER" id="PTHR30535:SF34">
    <property type="entry name" value="MOLYBDATE-BINDING PROTEIN MOLA"/>
    <property type="match status" value="1"/>
</dbReference>
<dbReference type="PANTHER" id="PTHR30535">
    <property type="entry name" value="VITAMIN B12-BINDING PROTEIN"/>
    <property type="match status" value="1"/>
</dbReference>
<accession>A0AB74UGE9</accession>
<dbReference type="CDD" id="cd01139">
    <property type="entry name" value="TroA_f"/>
    <property type="match status" value="1"/>
</dbReference>
<dbReference type="PROSITE" id="PS50983">
    <property type="entry name" value="FE_B12_PBP"/>
    <property type="match status" value="1"/>
</dbReference>
<feature type="chain" id="PRO_5044489953" evidence="1">
    <location>
        <begin position="34"/>
        <end position="385"/>
    </location>
</feature>
<evidence type="ECO:0000313" key="3">
    <source>
        <dbReference type="EMBL" id="XCJ79850.1"/>
    </source>
</evidence>
<organism evidence="3">
    <name type="scientific">Salinicola endophyticus</name>
    <dbReference type="NCBI Taxonomy" id="1949083"/>
    <lineage>
        <taxon>Bacteria</taxon>
        <taxon>Pseudomonadati</taxon>
        <taxon>Pseudomonadota</taxon>
        <taxon>Gammaproteobacteria</taxon>
        <taxon>Oceanospirillales</taxon>
        <taxon>Halomonadaceae</taxon>
        <taxon>Salinicola</taxon>
    </lineage>
</organism>
<proteinExistence type="predicted"/>
<reference evidence="3" key="1">
    <citation type="submission" date="2024-06" db="EMBL/GenBank/DDBJ databases">
        <title>Complete genome of Salinicola endophyticus HNIBRBA4755.</title>
        <authorList>
            <person name="Shin S.Y."/>
            <person name="Kang H."/>
            <person name="Song J."/>
        </authorList>
    </citation>
    <scope>NUCLEOTIDE SEQUENCE</scope>
    <source>
        <strain evidence="3">HNIBRBA4755</strain>
    </source>
</reference>
<dbReference type="Gene3D" id="3.40.50.1980">
    <property type="entry name" value="Nitrogenase molybdenum iron protein domain"/>
    <property type="match status" value="2"/>
</dbReference>
<evidence type="ECO:0000259" key="2">
    <source>
        <dbReference type="PROSITE" id="PS50983"/>
    </source>
</evidence>
<sequence>MTQPRSLFAGYAARLARLALISLALGGAASAWADPITVTDIAGRQVSVEAPVKRVILGEGRQIYLLAALEPDNPFAHVVGWRHDLAEADPDNYAAYAAKFPEMKQIPTFGGFKDGTFDVEQAASLHPDVVLMNLEAKAATEDAGYDTKLAALGIPIVYVDFREKPLEHTIPSMRLMGRLLGDSQRAEAFIDFSQAQMARVTDKIAAADPARPKVFIDRAGGYSDDCCMSFGPGNFGEYVELAGGHNIADGIIPATFGTLNPEQIIAANPDQVVVTGGNWGAYVPGGNWVGVGPGADMQKARAKLENLTHRTAMSGIAAVKDGQVHAIWHQFYNSPYYFVAVQRLAKWFHPELFADLDPEATLRELHQRFLPVDYAPGYWVSLHDD</sequence>
<dbReference type="InterPro" id="IPR050902">
    <property type="entry name" value="ABC_Transporter_SBP"/>
</dbReference>
<dbReference type="SUPFAM" id="SSF53807">
    <property type="entry name" value="Helical backbone' metal receptor"/>
    <property type="match status" value="1"/>
</dbReference>
<dbReference type="AlphaFoldDB" id="A0AB74UGE9"/>
<name>A0AB74UGE9_9GAMM</name>
<dbReference type="EMBL" id="CP159578">
    <property type="protein sequence ID" value="XCJ79850.1"/>
    <property type="molecule type" value="Genomic_DNA"/>
</dbReference>